<keyword evidence="1" id="KW-0472">Membrane</keyword>
<accession>A0A932A6I2</accession>
<dbReference type="Proteomes" id="UP000779809">
    <property type="component" value="Unassembled WGS sequence"/>
</dbReference>
<feature type="transmembrane region" description="Helical" evidence="1">
    <location>
        <begin position="336"/>
        <end position="356"/>
    </location>
</feature>
<sequence>MPGPQQRLAYIDWMRGLACILMFQTHAYDAWLSPAARKSAFFMWSQLLGTFPAPLFLFLAGISFALVTDKLRSKGAPAEEVGKTTIRRGAEIYGFALLFRLQEFMISFPWAPWQDLVRMDVLNNIGISMMLMGAMCWLTSAPDAAVARKRGVAGAGATALAVAMVTPLVWTTWRATPLMSWMPWPVETFFDGCHNLGVPQAWLFPIFPWTAFAFAGLACGFVLQSEWAKSRLAAAVATVGAAGAAAILIGRWFDHRPGQLYAVYDFWHTSPNFFLIRVGMLMMIVLGAYAWCRWGAGQWGFSPLVQLGQTSLLVYWVHIEFVYGRFSILRKGQQSLAGASAGLAIITLSMLLLSLARTRMKDKKIELGTLFRRKATAAGV</sequence>
<dbReference type="AlphaFoldDB" id="A0A932A6I2"/>
<feature type="transmembrane region" description="Helical" evidence="1">
    <location>
        <begin position="232"/>
        <end position="253"/>
    </location>
</feature>
<feature type="domain" description="Heparan-alpha-glucosaminide N-acetyltransferase catalytic" evidence="2">
    <location>
        <begin position="7"/>
        <end position="252"/>
    </location>
</feature>
<dbReference type="EMBL" id="JACPNR010000004">
    <property type="protein sequence ID" value="MBI2677618.1"/>
    <property type="molecule type" value="Genomic_DNA"/>
</dbReference>
<name>A0A932A6I2_9BACT</name>
<comment type="caution">
    <text evidence="3">The sequence shown here is derived from an EMBL/GenBank/DDBJ whole genome shotgun (WGS) entry which is preliminary data.</text>
</comment>
<evidence type="ECO:0000256" key="1">
    <source>
        <dbReference type="SAM" id="Phobius"/>
    </source>
</evidence>
<evidence type="ECO:0000259" key="2">
    <source>
        <dbReference type="Pfam" id="PF07786"/>
    </source>
</evidence>
<evidence type="ECO:0000313" key="4">
    <source>
        <dbReference type="Proteomes" id="UP000779809"/>
    </source>
</evidence>
<reference evidence="3" key="1">
    <citation type="submission" date="2020-07" db="EMBL/GenBank/DDBJ databases">
        <title>Huge and variable diversity of episymbiotic CPR bacteria and DPANN archaea in groundwater ecosystems.</title>
        <authorList>
            <person name="He C.Y."/>
            <person name="Keren R."/>
            <person name="Whittaker M."/>
            <person name="Farag I.F."/>
            <person name="Doudna J."/>
            <person name="Cate J.H.D."/>
            <person name="Banfield J.F."/>
        </authorList>
    </citation>
    <scope>NUCLEOTIDE SEQUENCE</scope>
    <source>
        <strain evidence="3">NC_groundwater_580_Pr5_B-0.1um_64_19</strain>
    </source>
</reference>
<protein>
    <submittedName>
        <fullName evidence="3">DUF1624 domain-containing protein</fullName>
    </submittedName>
</protein>
<feature type="transmembrane region" description="Helical" evidence="1">
    <location>
        <begin position="304"/>
        <end position="324"/>
    </location>
</feature>
<gene>
    <name evidence="3" type="ORF">HYX28_02435</name>
</gene>
<feature type="transmembrane region" description="Helical" evidence="1">
    <location>
        <begin position="92"/>
        <end position="110"/>
    </location>
</feature>
<feature type="transmembrane region" description="Helical" evidence="1">
    <location>
        <begin position="122"/>
        <end position="140"/>
    </location>
</feature>
<proteinExistence type="predicted"/>
<feature type="transmembrane region" description="Helical" evidence="1">
    <location>
        <begin position="202"/>
        <end position="223"/>
    </location>
</feature>
<keyword evidence="1" id="KW-0812">Transmembrane</keyword>
<organism evidence="3 4">
    <name type="scientific">Candidatus Korobacter versatilis</name>
    <dbReference type="NCBI Taxonomy" id="658062"/>
    <lineage>
        <taxon>Bacteria</taxon>
        <taxon>Pseudomonadati</taxon>
        <taxon>Acidobacteriota</taxon>
        <taxon>Terriglobia</taxon>
        <taxon>Terriglobales</taxon>
        <taxon>Candidatus Korobacteraceae</taxon>
        <taxon>Candidatus Korobacter</taxon>
    </lineage>
</organism>
<feature type="transmembrane region" description="Helical" evidence="1">
    <location>
        <begin position="51"/>
        <end position="71"/>
    </location>
</feature>
<dbReference type="InterPro" id="IPR012429">
    <property type="entry name" value="HGSNAT_cat"/>
</dbReference>
<dbReference type="Pfam" id="PF07786">
    <property type="entry name" value="HGSNAT_cat"/>
    <property type="match status" value="1"/>
</dbReference>
<feature type="transmembrane region" description="Helical" evidence="1">
    <location>
        <begin position="273"/>
        <end position="292"/>
    </location>
</feature>
<keyword evidence="1" id="KW-1133">Transmembrane helix</keyword>
<evidence type="ECO:0000313" key="3">
    <source>
        <dbReference type="EMBL" id="MBI2677618.1"/>
    </source>
</evidence>
<feature type="transmembrane region" description="Helical" evidence="1">
    <location>
        <begin position="152"/>
        <end position="173"/>
    </location>
</feature>